<accession>A0ACB7ZZ85</accession>
<organism evidence="1 2">
    <name type="scientific">Hygrophoropsis aurantiaca</name>
    <dbReference type="NCBI Taxonomy" id="72124"/>
    <lineage>
        <taxon>Eukaryota</taxon>
        <taxon>Fungi</taxon>
        <taxon>Dikarya</taxon>
        <taxon>Basidiomycota</taxon>
        <taxon>Agaricomycotina</taxon>
        <taxon>Agaricomycetes</taxon>
        <taxon>Agaricomycetidae</taxon>
        <taxon>Boletales</taxon>
        <taxon>Coniophorineae</taxon>
        <taxon>Hygrophoropsidaceae</taxon>
        <taxon>Hygrophoropsis</taxon>
    </lineage>
</organism>
<sequence>MSPSVSETKDAQVQEPTDSIGKLDLNLKQDNGPAYPLYLPHYDVNEKFPATEIFEFSDRGSRADPAKPHLLGADTKVNHISPSIGTEITGIQISQLSEEGFDELALYAAERKVLVFRDQDFKDIGPDRQIEIAKQFGYVQRHPTSPNVKGYPEFHIVYRDPQHDRLTFLIPANCATRTRWHIDGSYEKQTPGVTFFWILDQPDVGGDTIFASTVEAYNRLSPEFQKRLEGLRAVHSAVEQAETSRKLGRPVRQEPIVTEHPIVRRHPVTGEKALFVNPAFTRHIVGYKVEESQMLLKFLHDHIAKGADFQIRATYKPGTVVVWDNRVTIHAATGDYDIGVRRHAARLTPQAEIPIPA</sequence>
<gene>
    <name evidence="1" type="ORF">BJ138DRAFT_1162820</name>
</gene>
<dbReference type="EMBL" id="MU268032">
    <property type="protein sequence ID" value="KAH7906350.1"/>
    <property type="molecule type" value="Genomic_DNA"/>
</dbReference>
<reference evidence="1" key="1">
    <citation type="journal article" date="2021" name="New Phytol.">
        <title>Evolutionary innovations through gain and loss of genes in the ectomycorrhizal Boletales.</title>
        <authorList>
            <person name="Wu G."/>
            <person name="Miyauchi S."/>
            <person name="Morin E."/>
            <person name="Kuo A."/>
            <person name="Drula E."/>
            <person name="Varga T."/>
            <person name="Kohler A."/>
            <person name="Feng B."/>
            <person name="Cao Y."/>
            <person name="Lipzen A."/>
            <person name="Daum C."/>
            <person name="Hundley H."/>
            <person name="Pangilinan J."/>
            <person name="Johnson J."/>
            <person name="Barry K."/>
            <person name="LaButti K."/>
            <person name="Ng V."/>
            <person name="Ahrendt S."/>
            <person name="Min B."/>
            <person name="Choi I.G."/>
            <person name="Park H."/>
            <person name="Plett J.M."/>
            <person name="Magnuson J."/>
            <person name="Spatafora J.W."/>
            <person name="Nagy L.G."/>
            <person name="Henrissat B."/>
            <person name="Grigoriev I.V."/>
            <person name="Yang Z.L."/>
            <person name="Xu J."/>
            <person name="Martin F.M."/>
        </authorList>
    </citation>
    <scope>NUCLEOTIDE SEQUENCE</scope>
    <source>
        <strain evidence="1">ATCC 28755</strain>
    </source>
</reference>
<dbReference type="Proteomes" id="UP000790377">
    <property type="component" value="Unassembled WGS sequence"/>
</dbReference>
<evidence type="ECO:0000313" key="2">
    <source>
        <dbReference type="Proteomes" id="UP000790377"/>
    </source>
</evidence>
<name>A0ACB7ZZ85_9AGAM</name>
<evidence type="ECO:0000313" key="1">
    <source>
        <dbReference type="EMBL" id="KAH7906350.1"/>
    </source>
</evidence>
<comment type="caution">
    <text evidence="1">The sequence shown here is derived from an EMBL/GenBank/DDBJ whole genome shotgun (WGS) entry which is preliminary data.</text>
</comment>
<proteinExistence type="predicted"/>
<keyword evidence="2" id="KW-1185">Reference proteome</keyword>
<protein>
    <submittedName>
        <fullName evidence="1">Uncharacterized protein</fullName>
    </submittedName>
</protein>